<dbReference type="InterPro" id="IPR002225">
    <property type="entry name" value="3Beta_OHSteriod_DH/Estase"/>
</dbReference>
<dbReference type="PANTHER" id="PTHR43000">
    <property type="entry name" value="DTDP-D-GLUCOSE 4,6-DEHYDRATASE-RELATED"/>
    <property type="match status" value="1"/>
</dbReference>
<name>A0A8H3VWM6_VENIN</name>
<evidence type="ECO:0000313" key="3">
    <source>
        <dbReference type="Proteomes" id="UP000490939"/>
    </source>
</evidence>
<protein>
    <recommendedName>
        <fullName evidence="1">3-beta hydroxysteroid dehydrogenase/isomerase domain-containing protein</fullName>
    </recommendedName>
</protein>
<proteinExistence type="predicted"/>
<dbReference type="GO" id="GO:0016616">
    <property type="term" value="F:oxidoreductase activity, acting on the CH-OH group of donors, NAD or NADP as acceptor"/>
    <property type="evidence" value="ECO:0007669"/>
    <property type="project" value="InterPro"/>
</dbReference>
<sequence>MRLSVKIKMAFQAPSLLDVHHVLITGGCGFLGSWILRQLLESYPDLKATVLDIHKPASWTSPSPNVSFIQADVTDGLQVLSCFESAKPTAVIHTAGYVTVGSARHNPNKEIRTRTYNINVNGTKNVLEAAKAVGAGTFIYTSSCTVVMDDKTRNHPNENEGAQTGHATLIYGQSKTEAETLVLAANTSSFRTTALRPSVIFGPGDYNFLPSLYQCIARNETPWIIGDANNLWDFVYVSNVADAHVLALENLLTTGTAAGEPFFISNGEPVTFRAFCLAVWVAFGHVPKFEVSIPAGVAHWMGWASEWVDWLKGSEGPLTRGSIKDATQTEVLLPEAVKISCQYILAELDATAKEKN</sequence>
<dbReference type="Proteomes" id="UP000490939">
    <property type="component" value="Unassembled WGS sequence"/>
</dbReference>
<dbReference type="AlphaFoldDB" id="A0A8H3VWM6"/>
<dbReference type="SUPFAM" id="SSF51735">
    <property type="entry name" value="NAD(P)-binding Rossmann-fold domains"/>
    <property type="match status" value="1"/>
</dbReference>
<comment type="caution">
    <text evidence="2">The sequence shown here is derived from an EMBL/GenBank/DDBJ whole genome shotgun (WGS) entry which is preliminary data.</text>
</comment>
<dbReference type="Pfam" id="PF01073">
    <property type="entry name" value="3Beta_HSD"/>
    <property type="match status" value="1"/>
</dbReference>
<feature type="domain" description="3-beta hydroxysteroid dehydrogenase/isomerase" evidence="1">
    <location>
        <begin position="23"/>
        <end position="290"/>
    </location>
</feature>
<dbReference type="Gene3D" id="3.40.50.720">
    <property type="entry name" value="NAD(P)-binding Rossmann-like Domain"/>
    <property type="match status" value="1"/>
</dbReference>
<reference evidence="2 3" key="1">
    <citation type="submission" date="2019-07" db="EMBL/GenBank/DDBJ databases">
        <title>Venturia inaequalis Genome Resource.</title>
        <authorList>
            <person name="Lichtner F.J."/>
        </authorList>
    </citation>
    <scope>NUCLEOTIDE SEQUENCE [LARGE SCALE GENOMIC DNA]</scope>
    <source>
        <strain evidence="2 3">DMI_063113</strain>
    </source>
</reference>
<evidence type="ECO:0000259" key="1">
    <source>
        <dbReference type="Pfam" id="PF01073"/>
    </source>
</evidence>
<keyword evidence="3" id="KW-1185">Reference proteome</keyword>
<evidence type="ECO:0000313" key="2">
    <source>
        <dbReference type="EMBL" id="KAE9994218.1"/>
    </source>
</evidence>
<dbReference type="GO" id="GO:0006694">
    <property type="term" value="P:steroid biosynthetic process"/>
    <property type="evidence" value="ECO:0007669"/>
    <property type="project" value="InterPro"/>
</dbReference>
<dbReference type="EMBL" id="WNWR01000011">
    <property type="protein sequence ID" value="KAE9994218.1"/>
    <property type="molecule type" value="Genomic_DNA"/>
</dbReference>
<dbReference type="InterPro" id="IPR036291">
    <property type="entry name" value="NAD(P)-bd_dom_sf"/>
</dbReference>
<organism evidence="2 3">
    <name type="scientific">Venturia inaequalis</name>
    <name type="common">Apple scab fungus</name>
    <dbReference type="NCBI Taxonomy" id="5025"/>
    <lineage>
        <taxon>Eukaryota</taxon>
        <taxon>Fungi</taxon>
        <taxon>Dikarya</taxon>
        <taxon>Ascomycota</taxon>
        <taxon>Pezizomycotina</taxon>
        <taxon>Dothideomycetes</taxon>
        <taxon>Pleosporomycetidae</taxon>
        <taxon>Venturiales</taxon>
        <taxon>Venturiaceae</taxon>
        <taxon>Venturia</taxon>
    </lineage>
</organism>
<accession>A0A8H3VWM6</accession>
<gene>
    <name evidence="2" type="ORF">EG327_000500</name>
</gene>